<gene>
    <name evidence="2" type="ORF">VMF7928_00574</name>
</gene>
<dbReference type="Proteomes" id="UP000838748">
    <property type="component" value="Unassembled WGS sequence"/>
</dbReference>
<dbReference type="PANTHER" id="PTHR15887:SF1">
    <property type="entry name" value="TRANSMEMBRANE PROTEIN 69"/>
    <property type="match status" value="1"/>
</dbReference>
<comment type="caution">
    <text evidence="2">The sequence shown here is derived from an EMBL/GenBank/DDBJ whole genome shotgun (WGS) entry which is preliminary data.</text>
</comment>
<keyword evidence="3" id="KW-1185">Reference proteome</keyword>
<keyword evidence="1" id="KW-1133">Transmembrane helix</keyword>
<evidence type="ECO:0000313" key="3">
    <source>
        <dbReference type="Proteomes" id="UP000838748"/>
    </source>
</evidence>
<feature type="transmembrane region" description="Helical" evidence="1">
    <location>
        <begin position="39"/>
        <end position="57"/>
    </location>
</feature>
<keyword evidence="1" id="KW-0812">Transmembrane</keyword>
<proteinExistence type="predicted"/>
<feature type="transmembrane region" description="Helical" evidence="1">
    <location>
        <begin position="125"/>
        <end position="143"/>
    </location>
</feature>
<accession>A0ABN8DYC5</accession>
<dbReference type="EMBL" id="CAKLDM010000001">
    <property type="protein sequence ID" value="CAH0536619.1"/>
    <property type="molecule type" value="Genomic_DNA"/>
</dbReference>
<reference evidence="2" key="1">
    <citation type="submission" date="2021-11" db="EMBL/GenBank/DDBJ databases">
        <authorList>
            <person name="Rodrigo-Torres L."/>
            <person name="Arahal R. D."/>
            <person name="Lucena T."/>
        </authorList>
    </citation>
    <scope>NUCLEOTIDE SEQUENCE</scope>
    <source>
        <strain evidence="2">CECT 7928</strain>
    </source>
</reference>
<dbReference type="InterPro" id="IPR021836">
    <property type="entry name" value="DUF3429"/>
</dbReference>
<sequence>MKKISTYLTYAGAIPFIVCTVCLSFDINQLISLGYVEKILSVYGLVISSFLAGAHWGQHLRINKGLWTYSLAILSNIIAVLLWFGFLVLGFKVLMAMFAAAFVALLIIDYRLFHMDFISRNYFQTRLFVSVTVIISLSISGIVS</sequence>
<evidence type="ECO:0000313" key="2">
    <source>
        <dbReference type="EMBL" id="CAH0536619.1"/>
    </source>
</evidence>
<dbReference type="RefSeq" id="WP_237359977.1">
    <property type="nucleotide sequence ID" value="NZ_CAKLDM010000001.1"/>
</dbReference>
<feature type="transmembrane region" description="Helical" evidence="1">
    <location>
        <begin position="93"/>
        <end position="113"/>
    </location>
</feature>
<evidence type="ECO:0008006" key="4">
    <source>
        <dbReference type="Google" id="ProtNLM"/>
    </source>
</evidence>
<evidence type="ECO:0000256" key="1">
    <source>
        <dbReference type="SAM" id="Phobius"/>
    </source>
</evidence>
<feature type="transmembrane region" description="Helical" evidence="1">
    <location>
        <begin position="7"/>
        <end position="27"/>
    </location>
</feature>
<organism evidence="2 3">
    <name type="scientific">Vibrio marisflavi CECT 7928</name>
    <dbReference type="NCBI Taxonomy" id="634439"/>
    <lineage>
        <taxon>Bacteria</taxon>
        <taxon>Pseudomonadati</taxon>
        <taxon>Pseudomonadota</taxon>
        <taxon>Gammaproteobacteria</taxon>
        <taxon>Vibrionales</taxon>
        <taxon>Vibrionaceae</taxon>
        <taxon>Vibrio</taxon>
    </lineage>
</organism>
<protein>
    <recommendedName>
        <fullName evidence="4">DUF3429 domain-containing protein</fullName>
    </recommendedName>
</protein>
<name>A0ABN8DYC5_9VIBR</name>
<feature type="transmembrane region" description="Helical" evidence="1">
    <location>
        <begin position="66"/>
        <end position="87"/>
    </location>
</feature>
<dbReference type="Pfam" id="PF11911">
    <property type="entry name" value="DUF3429"/>
    <property type="match status" value="1"/>
</dbReference>
<keyword evidence="1" id="KW-0472">Membrane</keyword>
<dbReference type="PANTHER" id="PTHR15887">
    <property type="entry name" value="TRANSMEMBRANE PROTEIN 69"/>
    <property type="match status" value="1"/>
</dbReference>